<dbReference type="Gene3D" id="3.30.9.10">
    <property type="entry name" value="D-Amino Acid Oxidase, subunit A, domain 2"/>
    <property type="match status" value="1"/>
</dbReference>
<dbReference type="Proteomes" id="UP000528964">
    <property type="component" value="Unassembled WGS sequence"/>
</dbReference>
<dbReference type="SUPFAM" id="SSF51905">
    <property type="entry name" value="FAD/NAD(P)-binding domain"/>
    <property type="match status" value="1"/>
</dbReference>
<dbReference type="InterPro" id="IPR006076">
    <property type="entry name" value="FAD-dep_OxRdtase"/>
</dbReference>
<dbReference type="NCBIfam" id="TIGR03364">
    <property type="entry name" value="HpnW_proposed"/>
    <property type="match status" value="1"/>
</dbReference>
<evidence type="ECO:0000313" key="7">
    <source>
        <dbReference type="Proteomes" id="UP000528964"/>
    </source>
</evidence>
<dbReference type="EMBL" id="JACIDR010000007">
    <property type="protein sequence ID" value="MBB3974689.1"/>
    <property type="molecule type" value="Genomic_DNA"/>
</dbReference>
<keyword evidence="4" id="KW-0560">Oxidoreductase</keyword>
<dbReference type="AlphaFoldDB" id="A0A7W6GIC1"/>
<evidence type="ECO:0000259" key="5">
    <source>
        <dbReference type="Pfam" id="PF01266"/>
    </source>
</evidence>
<reference evidence="6 7" key="1">
    <citation type="submission" date="2020-08" db="EMBL/GenBank/DDBJ databases">
        <title>Genomic Encyclopedia of Type Strains, Phase IV (KMG-IV): sequencing the most valuable type-strain genomes for metagenomic binning, comparative biology and taxonomic classification.</title>
        <authorList>
            <person name="Goeker M."/>
        </authorList>
    </citation>
    <scope>NUCLEOTIDE SEQUENCE [LARGE SCALE GENOMIC DNA]</scope>
    <source>
        <strain evidence="6 7">DSM 25481</strain>
    </source>
</reference>
<name>A0A7W6GIC1_9HYPH</name>
<dbReference type="GO" id="GO:0016491">
    <property type="term" value="F:oxidoreductase activity"/>
    <property type="evidence" value="ECO:0007669"/>
    <property type="project" value="UniProtKB-KW"/>
</dbReference>
<evidence type="ECO:0000256" key="2">
    <source>
        <dbReference type="ARBA" id="ARBA00009410"/>
    </source>
</evidence>
<dbReference type="InterPro" id="IPR017741">
    <property type="entry name" value="FAD-dependent_OxRdtase_HpnW"/>
</dbReference>
<protein>
    <submittedName>
        <fullName evidence="6">FAD dependent oxidoreductase TIGR03364</fullName>
    </submittedName>
</protein>
<dbReference type="PANTHER" id="PTHR13847">
    <property type="entry name" value="SARCOSINE DEHYDROGENASE-RELATED"/>
    <property type="match status" value="1"/>
</dbReference>
<feature type="domain" description="FAD dependent oxidoreductase" evidence="5">
    <location>
        <begin position="6"/>
        <end position="368"/>
    </location>
</feature>
<dbReference type="RefSeq" id="WP_183396541.1">
    <property type="nucleotide sequence ID" value="NZ_JACIDR010000007.1"/>
</dbReference>
<comment type="caution">
    <text evidence="6">The sequence shown here is derived from an EMBL/GenBank/DDBJ whole genome shotgun (WGS) entry which is preliminary data.</text>
</comment>
<dbReference type="GO" id="GO:0005737">
    <property type="term" value="C:cytoplasm"/>
    <property type="evidence" value="ECO:0007669"/>
    <property type="project" value="TreeGrafter"/>
</dbReference>
<dbReference type="Gene3D" id="3.50.50.60">
    <property type="entry name" value="FAD/NAD(P)-binding domain"/>
    <property type="match status" value="1"/>
</dbReference>
<dbReference type="Pfam" id="PF01266">
    <property type="entry name" value="DAO"/>
    <property type="match status" value="1"/>
</dbReference>
<comment type="similarity">
    <text evidence="2">Belongs to the DadA oxidoreductase family.</text>
</comment>
<comment type="cofactor">
    <cofactor evidence="1">
        <name>FAD</name>
        <dbReference type="ChEBI" id="CHEBI:57692"/>
    </cofactor>
</comment>
<evidence type="ECO:0000313" key="6">
    <source>
        <dbReference type="EMBL" id="MBB3974689.1"/>
    </source>
</evidence>
<proteinExistence type="inferred from homology"/>
<dbReference type="PANTHER" id="PTHR13847:SF286">
    <property type="entry name" value="D-AMINO ACID DEHYDROGENASE"/>
    <property type="match status" value="1"/>
</dbReference>
<evidence type="ECO:0000256" key="3">
    <source>
        <dbReference type="ARBA" id="ARBA00022630"/>
    </source>
</evidence>
<dbReference type="InterPro" id="IPR036188">
    <property type="entry name" value="FAD/NAD-bd_sf"/>
</dbReference>
<keyword evidence="7" id="KW-1185">Reference proteome</keyword>
<evidence type="ECO:0000256" key="4">
    <source>
        <dbReference type="ARBA" id="ARBA00023002"/>
    </source>
</evidence>
<sequence length="377" mass="39460">MAEDFDLAVVGGGILGLAHALAGARSGRRVVVIDRDARANGASVRMSGLVSVAGHPTGAAARRARRSREIWGEVCAHAGVRVDHEGLAIVARRPEAASVLAAYAATEPAPGCVFYAPEDAHALFPQFRGDIAGVFWSPDEIRVEAKSALPKIAAWLEDAHGVAFRWETAVSAIGDGALATSQGPVRAKCAVVCPGDDLRSLFGDRLSSLGLTRAKSQMMRVRYDESFELPGAVSTDLSAVRMPALQDAEGADALRARLEAEQPEHLQHGVVLLASQSADGSLVVGASRTLDATPDPFLLQTIDDLILDELAAVFGKRPKHVVSRWSGTYAFSADRPVVVEAPEENVRVVVAASGFGASAAFAVAEETVAELLGACAA</sequence>
<accession>A0A7W6GIC1</accession>
<evidence type="ECO:0000256" key="1">
    <source>
        <dbReference type="ARBA" id="ARBA00001974"/>
    </source>
</evidence>
<gene>
    <name evidence="6" type="ORF">GGR24_003376</name>
</gene>
<keyword evidence="3" id="KW-0285">Flavoprotein</keyword>
<organism evidence="6 7">
    <name type="scientific">Hansschlegelia beijingensis</name>
    <dbReference type="NCBI Taxonomy" id="1133344"/>
    <lineage>
        <taxon>Bacteria</taxon>
        <taxon>Pseudomonadati</taxon>
        <taxon>Pseudomonadota</taxon>
        <taxon>Alphaproteobacteria</taxon>
        <taxon>Hyphomicrobiales</taxon>
        <taxon>Methylopilaceae</taxon>
        <taxon>Hansschlegelia</taxon>
    </lineage>
</organism>